<protein>
    <submittedName>
        <fullName evidence="3">Uncharacterized protein</fullName>
    </submittedName>
</protein>
<keyword evidence="1" id="KW-0175">Coiled coil</keyword>
<evidence type="ECO:0000313" key="4">
    <source>
        <dbReference type="Proteomes" id="UP000195442"/>
    </source>
</evidence>
<dbReference type="EMBL" id="FUKJ01000068">
    <property type="protein sequence ID" value="SJM90354.1"/>
    <property type="molecule type" value="Genomic_DNA"/>
</dbReference>
<gene>
    <name evidence="3" type="ORF">CRENPOLYSF2_160026</name>
</gene>
<accession>A0A1R4H272</accession>
<sequence>MSNEENAKNTEENVNSVEEIVKNVEESVKDVVQDVEETVSKTVDKAEELTSKAGDAAKNAGGNLVSSILSLKENNPKLFYGLLAVVTVPVLVIMMSGGGSNTVSGPKIKDLVAGQKYVLKSSNSYDPSATVRLVAVPGALAAYDDSEESDRNGVCQHLAQGTPITALDFSAAYGQAKAFVKVQVDDGPCKGTTAWALGIDVQ</sequence>
<keyword evidence="2" id="KW-0472">Membrane</keyword>
<keyword evidence="2" id="KW-1133">Transmembrane helix</keyword>
<dbReference type="RefSeq" id="WP_087146057.1">
    <property type="nucleotide sequence ID" value="NZ_FUKJ01000068.1"/>
</dbReference>
<proteinExistence type="predicted"/>
<organism evidence="3 4">
    <name type="scientific">Crenothrix polyspora</name>
    <dbReference type="NCBI Taxonomy" id="360316"/>
    <lineage>
        <taxon>Bacteria</taxon>
        <taxon>Pseudomonadati</taxon>
        <taxon>Pseudomonadota</taxon>
        <taxon>Gammaproteobacteria</taxon>
        <taxon>Methylococcales</taxon>
        <taxon>Crenotrichaceae</taxon>
        <taxon>Crenothrix</taxon>
    </lineage>
</organism>
<keyword evidence="2" id="KW-0812">Transmembrane</keyword>
<evidence type="ECO:0000256" key="2">
    <source>
        <dbReference type="SAM" id="Phobius"/>
    </source>
</evidence>
<dbReference type="Proteomes" id="UP000195442">
    <property type="component" value="Unassembled WGS sequence"/>
</dbReference>
<reference evidence="4" key="1">
    <citation type="submission" date="2017-02" db="EMBL/GenBank/DDBJ databases">
        <authorList>
            <person name="Daims H."/>
        </authorList>
    </citation>
    <scope>NUCLEOTIDE SEQUENCE [LARGE SCALE GENOMIC DNA]</scope>
</reference>
<dbReference type="OrthoDB" id="5568673at2"/>
<feature type="coiled-coil region" evidence="1">
    <location>
        <begin position="7"/>
        <end position="52"/>
    </location>
</feature>
<evidence type="ECO:0000256" key="1">
    <source>
        <dbReference type="SAM" id="Coils"/>
    </source>
</evidence>
<name>A0A1R4H272_9GAMM</name>
<dbReference type="AlphaFoldDB" id="A0A1R4H272"/>
<evidence type="ECO:0000313" key="3">
    <source>
        <dbReference type="EMBL" id="SJM90354.1"/>
    </source>
</evidence>
<keyword evidence="4" id="KW-1185">Reference proteome</keyword>
<feature type="transmembrane region" description="Helical" evidence="2">
    <location>
        <begin position="78"/>
        <end position="99"/>
    </location>
</feature>